<keyword evidence="3" id="KW-1185">Reference proteome</keyword>
<gene>
    <name evidence="2" type="ORF">LPJ64_001446</name>
</gene>
<dbReference type="Proteomes" id="UP001145021">
    <property type="component" value="Unassembled WGS sequence"/>
</dbReference>
<dbReference type="EMBL" id="JANBOH010000038">
    <property type="protein sequence ID" value="KAJ1647115.1"/>
    <property type="molecule type" value="Genomic_DNA"/>
</dbReference>
<name>A0A9W7XL96_9FUNG</name>
<sequence>MEDVNSMLATATIIYIEHINSLVKSGRLHDYDYFDKDGKEVAQLMGLETPTQFSTFMRKQEIYLIKALVRYTLFPAIFSGPSVSLKSHSALLVEKPKFLPLDLSDIEICMALMIGRHGTAMTEKLDECILNVISNFILESKSRGYRYPDTYIINKSTPDWLLASILSDMLNLDMGVPEYMALEIQASKDIYKKLQKISAPLALPEPIFAPTKTKPQETSTTSTGGSPTRIDPKLIDELVMVVNDFPVSEDKNLYIQSFLDSFFPEISKENKN</sequence>
<feature type="region of interest" description="Disordered" evidence="1">
    <location>
        <begin position="208"/>
        <end position="230"/>
    </location>
</feature>
<evidence type="ECO:0000256" key="1">
    <source>
        <dbReference type="SAM" id="MobiDB-lite"/>
    </source>
</evidence>
<dbReference type="AlphaFoldDB" id="A0A9W7XL96"/>
<evidence type="ECO:0000313" key="2">
    <source>
        <dbReference type="EMBL" id="KAJ1647115.1"/>
    </source>
</evidence>
<evidence type="ECO:0000313" key="3">
    <source>
        <dbReference type="Proteomes" id="UP001145021"/>
    </source>
</evidence>
<feature type="compositionally biased region" description="Low complexity" evidence="1">
    <location>
        <begin position="218"/>
        <end position="228"/>
    </location>
</feature>
<protein>
    <submittedName>
        <fullName evidence="2">Uncharacterized protein</fullName>
    </submittedName>
</protein>
<accession>A0A9W7XL96</accession>
<comment type="caution">
    <text evidence="2">The sequence shown here is derived from an EMBL/GenBank/DDBJ whole genome shotgun (WGS) entry which is preliminary data.</text>
</comment>
<proteinExistence type="predicted"/>
<organism evidence="2 3">
    <name type="scientific">Coemansia asiatica</name>
    <dbReference type="NCBI Taxonomy" id="1052880"/>
    <lineage>
        <taxon>Eukaryota</taxon>
        <taxon>Fungi</taxon>
        <taxon>Fungi incertae sedis</taxon>
        <taxon>Zoopagomycota</taxon>
        <taxon>Kickxellomycotina</taxon>
        <taxon>Kickxellomycetes</taxon>
        <taxon>Kickxellales</taxon>
        <taxon>Kickxellaceae</taxon>
        <taxon>Coemansia</taxon>
    </lineage>
</organism>
<reference evidence="2" key="1">
    <citation type="submission" date="2022-07" db="EMBL/GenBank/DDBJ databases">
        <title>Phylogenomic reconstructions and comparative analyses of Kickxellomycotina fungi.</title>
        <authorList>
            <person name="Reynolds N.K."/>
            <person name="Stajich J.E."/>
            <person name="Barry K."/>
            <person name="Grigoriev I.V."/>
            <person name="Crous P."/>
            <person name="Smith M.E."/>
        </authorList>
    </citation>
    <scope>NUCLEOTIDE SEQUENCE</scope>
    <source>
        <strain evidence="2">NBRC 105413</strain>
    </source>
</reference>